<gene>
    <name evidence="7" type="primary">MS4A5</name>
</gene>
<reference evidence="7" key="2">
    <citation type="submission" date="2025-08" db="UniProtKB">
        <authorList>
            <consortium name="Ensembl"/>
        </authorList>
    </citation>
    <scope>IDENTIFICATION</scope>
</reference>
<dbReference type="PANTHER" id="PTHR23320">
    <property type="entry name" value="MEMBRANE-SPANNING 4-DOMAINS SUBFAMILY A MS4A -RELATED"/>
    <property type="match status" value="1"/>
</dbReference>
<dbReference type="Pfam" id="PF04103">
    <property type="entry name" value="CD20"/>
    <property type="match status" value="1"/>
</dbReference>
<dbReference type="GeneID" id="100928747"/>
<sequence length="203" mass="22221">MESKPAPTPKSVFLLLPQKVFNVQSGLKTTAFAKKTGIEHFLLTEMRIMGAIQVLIGLMNFCFGAVFIFTRVSPYPRFPFIFITGYPFWGAACYINSGSLLIAFERRTTRYLGQVSLIGNTVSSVAALVGIVLLAFGLVLDKNYLCGYVGGGTICAGISIILTGILGMMMVFAVLELLISLSYSVFRHNLTCAESEDWFSIEV</sequence>
<protein>
    <submittedName>
        <fullName evidence="7">Membrane spanning 4-domains A5</fullName>
    </submittedName>
</protein>
<dbReference type="InterPro" id="IPR007237">
    <property type="entry name" value="CD20-like"/>
</dbReference>
<evidence type="ECO:0000256" key="2">
    <source>
        <dbReference type="ARBA" id="ARBA00009565"/>
    </source>
</evidence>
<keyword evidence="3 6" id="KW-0812">Transmembrane</keyword>
<keyword evidence="5 6" id="KW-0472">Membrane</keyword>
<dbReference type="FunCoup" id="A0A7N4NUX3">
    <property type="interactions" value="217"/>
</dbReference>
<feature type="transmembrane region" description="Helical" evidence="6">
    <location>
        <begin position="48"/>
        <end position="69"/>
    </location>
</feature>
<accession>A0A7N4NUX3</accession>
<dbReference type="OrthoDB" id="10071849at2759"/>
<dbReference type="InParanoid" id="A0A7N4NUX3"/>
<dbReference type="CTD" id="64232"/>
<dbReference type="GO" id="GO:0005886">
    <property type="term" value="C:plasma membrane"/>
    <property type="evidence" value="ECO:0007669"/>
    <property type="project" value="TreeGrafter"/>
</dbReference>
<evidence type="ECO:0000313" key="7">
    <source>
        <dbReference type="Ensembl" id="ENSSHAP00000028574.1"/>
    </source>
</evidence>
<reference evidence="7 8" key="1">
    <citation type="journal article" date="2011" name="Proc. Natl. Acad. Sci. U.S.A.">
        <title>Genetic diversity and population structure of the endangered marsupial Sarcophilus harrisii (Tasmanian devil).</title>
        <authorList>
            <person name="Miller W."/>
            <person name="Hayes V.M."/>
            <person name="Ratan A."/>
            <person name="Petersen D.C."/>
            <person name="Wittekindt N.E."/>
            <person name="Miller J."/>
            <person name="Walenz B."/>
            <person name="Knight J."/>
            <person name="Qi J."/>
            <person name="Zhao F."/>
            <person name="Wang Q."/>
            <person name="Bedoya-Reina O.C."/>
            <person name="Katiyar N."/>
            <person name="Tomsho L.P."/>
            <person name="Kasson L.M."/>
            <person name="Hardie R.A."/>
            <person name="Woodbridge P."/>
            <person name="Tindall E.A."/>
            <person name="Bertelsen M.F."/>
            <person name="Dixon D."/>
            <person name="Pyecroft S."/>
            <person name="Helgen K.M."/>
            <person name="Lesk A.M."/>
            <person name="Pringle T.H."/>
            <person name="Patterson N."/>
            <person name="Zhang Y."/>
            <person name="Kreiss A."/>
            <person name="Woods G.M."/>
            <person name="Jones M.E."/>
            <person name="Schuster S.C."/>
        </authorList>
    </citation>
    <scope>NUCLEOTIDE SEQUENCE [LARGE SCALE GENOMIC DNA]</scope>
</reference>
<feature type="transmembrane region" description="Helical" evidence="6">
    <location>
        <begin position="151"/>
        <end position="179"/>
    </location>
</feature>
<evidence type="ECO:0000256" key="6">
    <source>
        <dbReference type="SAM" id="Phobius"/>
    </source>
</evidence>
<name>A0A7N4NUX3_SARHA</name>
<dbReference type="Proteomes" id="UP000007648">
    <property type="component" value="Unassembled WGS sequence"/>
</dbReference>
<evidence type="ECO:0000256" key="1">
    <source>
        <dbReference type="ARBA" id="ARBA00004141"/>
    </source>
</evidence>
<proteinExistence type="inferred from homology"/>
<evidence type="ECO:0000313" key="8">
    <source>
        <dbReference type="Proteomes" id="UP000007648"/>
    </source>
</evidence>
<feature type="transmembrane region" description="Helical" evidence="6">
    <location>
        <begin position="81"/>
        <end position="103"/>
    </location>
</feature>
<dbReference type="GO" id="GO:0007166">
    <property type="term" value="P:cell surface receptor signaling pathway"/>
    <property type="evidence" value="ECO:0007669"/>
    <property type="project" value="TreeGrafter"/>
</dbReference>
<evidence type="ECO:0000256" key="5">
    <source>
        <dbReference type="ARBA" id="ARBA00023136"/>
    </source>
</evidence>
<evidence type="ECO:0000256" key="4">
    <source>
        <dbReference type="ARBA" id="ARBA00022989"/>
    </source>
</evidence>
<dbReference type="RefSeq" id="XP_003774067.1">
    <property type="nucleotide sequence ID" value="XM_003774019.4"/>
</dbReference>
<keyword evidence="4 6" id="KW-1133">Transmembrane helix</keyword>
<dbReference type="InterPro" id="IPR030417">
    <property type="entry name" value="MS4A"/>
</dbReference>
<dbReference type="AlphaFoldDB" id="A0A7N4NUX3"/>
<dbReference type="PANTHER" id="PTHR23320:SF54">
    <property type="entry name" value="MEMBRANE-SPANNING 4-DOMAINS SUBFAMILY A MEMBER 5"/>
    <property type="match status" value="1"/>
</dbReference>
<reference evidence="7" key="3">
    <citation type="submission" date="2025-09" db="UniProtKB">
        <authorList>
            <consortium name="Ensembl"/>
        </authorList>
    </citation>
    <scope>IDENTIFICATION</scope>
</reference>
<dbReference type="GeneTree" id="ENSGT00940000162612"/>
<dbReference type="Ensembl" id="ENSSHAT00000047574.1">
    <property type="protein sequence ID" value="ENSSHAP00000028574.1"/>
    <property type="gene ID" value="ENSSHAG00000023130.1"/>
</dbReference>
<comment type="subcellular location">
    <subcellularLocation>
        <location evidence="1">Membrane</location>
        <topology evidence="1">Multi-pass membrane protein</topology>
    </subcellularLocation>
</comment>
<evidence type="ECO:0000256" key="3">
    <source>
        <dbReference type="ARBA" id="ARBA00022692"/>
    </source>
</evidence>
<organism evidence="7 8">
    <name type="scientific">Sarcophilus harrisii</name>
    <name type="common">Tasmanian devil</name>
    <name type="synonym">Sarcophilus laniarius</name>
    <dbReference type="NCBI Taxonomy" id="9305"/>
    <lineage>
        <taxon>Eukaryota</taxon>
        <taxon>Metazoa</taxon>
        <taxon>Chordata</taxon>
        <taxon>Craniata</taxon>
        <taxon>Vertebrata</taxon>
        <taxon>Euteleostomi</taxon>
        <taxon>Mammalia</taxon>
        <taxon>Metatheria</taxon>
        <taxon>Dasyuromorphia</taxon>
        <taxon>Dasyuridae</taxon>
        <taxon>Sarcophilus</taxon>
    </lineage>
</organism>
<feature type="transmembrane region" description="Helical" evidence="6">
    <location>
        <begin position="115"/>
        <end position="139"/>
    </location>
</feature>
<keyword evidence="8" id="KW-1185">Reference proteome</keyword>
<dbReference type="KEGG" id="shr:100928747"/>
<comment type="similarity">
    <text evidence="2">Belongs to the MS4A family.</text>
</comment>